<keyword evidence="3" id="KW-0560">Oxidoreductase</keyword>
<evidence type="ECO:0000259" key="4">
    <source>
        <dbReference type="Pfam" id="PF13460"/>
    </source>
</evidence>
<dbReference type="Proteomes" id="UP000247810">
    <property type="component" value="Unassembled WGS sequence"/>
</dbReference>
<dbReference type="STRING" id="1448320.A0A319CS76"/>
<accession>A0A319CS76</accession>
<dbReference type="InterPro" id="IPR045312">
    <property type="entry name" value="PCBER-like"/>
</dbReference>
<name>A0A319CS76_9EURO</name>
<keyword evidence="2" id="KW-0521">NADP</keyword>
<evidence type="ECO:0000256" key="2">
    <source>
        <dbReference type="ARBA" id="ARBA00022857"/>
    </source>
</evidence>
<dbReference type="InterPro" id="IPR051609">
    <property type="entry name" value="NmrA/Isoflavone_reductase-like"/>
</dbReference>
<dbReference type="CDD" id="cd05259">
    <property type="entry name" value="PCBER_SDR_a"/>
    <property type="match status" value="1"/>
</dbReference>
<protein>
    <submittedName>
        <fullName evidence="5">NAD(P)-binding protein</fullName>
    </submittedName>
</protein>
<feature type="domain" description="NAD(P)-binding" evidence="4">
    <location>
        <begin position="24"/>
        <end position="119"/>
    </location>
</feature>
<evidence type="ECO:0000313" key="6">
    <source>
        <dbReference type="Proteomes" id="UP000247810"/>
    </source>
</evidence>
<dbReference type="AlphaFoldDB" id="A0A319CS76"/>
<comment type="similarity">
    <text evidence="1">Belongs to the NmrA-type oxidoreductase family. Isoflavone reductase subfamily.</text>
</comment>
<dbReference type="Pfam" id="PF13460">
    <property type="entry name" value="NAD_binding_10"/>
    <property type="match status" value="1"/>
</dbReference>
<dbReference type="OrthoDB" id="419598at2759"/>
<sequence length="340" mass="36910">MSATYAKDQPAGFTNEIRRVAVVGAGGSVGRPITEALLQTGRHSVTALTRAGSTSSLPDGLLAVAVDYSDPPSLVAALQGQDCLIITLAVTAPPDTQSKLIQAAAQAGVPYVMPNIWGCDVMHEPLVKSGLAWERSRAAFTEIEAAGVSSWVALVCGFWYEHSLVLGPGAFGFDFAQKRLFLNDDGHTKISISTQVQCGRAVATLLSLPRLPTDAQDDRLTLSRWHNKPVYVSSFLLSQQEAFESWLRVSGDSAPDWTIEHAPATERYEQGMARMKSGDRSGFVQAMYSRVFFPNGDGDHDTRVGLDNALLGLPVEDLDEQTRHAKARVDRGYNYLTNRN</sequence>
<organism evidence="5 6">
    <name type="scientific">Aspergillus ellipticus CBS 707.79</name>
    <dbReference type="NCBI Taxonomy" id="1448320"/>
    <lineage>
        <taxon>Eukaryota</taxon>
        <taxon>Fungi</taxon>
        <taxon>Dikarya</taxon>
        <taxon>Ascomycota</taxon>
        <taxon>Pezizomycotina</taxon>
        <taxon>Eurotiomycetes</taxon>
        <taxon>Eurotiomycetidae</taxon>
        <taxon>Eurotiales</taxon>
        <taxon>Aspergillaceae</taxon>
        <taxon>Aspergillus</taxon>
        <taxon>Aspergillus subgen. Circumdati</taxon>
    </lineage>
</organism>
<keyword evidence="6" id="KW-1185">Reference proteome</keyword>
<dbReference type="VEuPathDB" id="FungiDB:BO71DRAFT_392094"/>
<dbReference type="EMBL" id="KZ826118">
    <property type="protein sequence ID" value="PYH88176.1"/>
    <property type="molecule type" value="Genomic_DNA"/>
</dbReference>
<evidence type="ECO:0000313" key="5">
    <source>
        <dbReference type="EMBL" id="PYH88176.1"/>
    </source>
</evidence>
<dbReference type="InterPro" id="IPR016040">
    <property type="entry name" value="NAD(P)-bd_dom"/>
</dbReference>
<evidence type="ECO:0000256" key="3">
    <source>
        <dbReference type="ARBA" id="ARBA00023002"/>
    </source>
</evidence>
<dbReference type="PANTHER" id="PTHR47706:SF7">
    <property type="entry name" value="CIPA-LIKE, PUTATIVE (AFU_ORTHOLOGUE AFUA_1G01630)-RELATED"/>
    <property type="match status" value="1"/>
</dbReference>
<dbReference type="Gene3D" id="3.40.50.720">
    <property type="entry name" value="NAD(P)-binding Rossmann-like Domain"/>
    <property type="match status" value="1"/>
</dbReference>
<dbReference type="GO" id="GO:0016491">
    <property type="term" value="F:oxidoreductase activity"/>
    <property type="evidence" value="ECO:0007669"/>
    <property type="project" value="UniProtKB-KW"/>
</dbReference>
<dbReference type="SUPFAM" id="SSF51735">
    <property type="entry name" value="NAD(P)-binding Rossmann-fold domains"/>
    <property type="match status" value="1"/>
</dbReference>
<reference evidence="5 6" key="1">
    <citation type="submission" date="2018-02" db="EMBL/GenBank/DDBJ databases">
        <title>The genomes of Aspergillus section Nigri reveals drivers in fungal speciation.</title>
        <authorList>
            <consortium name="DOE Joint Genome Institute"/>
            <person name="Vesth T.C."/>
            <person name="Nybo J."/>
            <person name="Theobald S."/>
            <person name="Brandl J."/>
            <person name="Frisvad J.C."/>
            <person name="Nielsen K.F."/>
            <person name="Lyhne E.K."/>
            <person name="Kogle M.E."/>
            <person name="Kuo A."/>
            <person name="Riley R."/>
            <person name="Clum A."/>
            <person name="Nolan M."/>
            <person name="Lipzen A."/>
            <person name="Salamov A."/>
            <person name="Henrissat B."/>
            <person name="Wiebenga A."/>
            <person name="De vries R.P."/>
            <person name="Grigoriev I.V."/>
            <person name="Mortensen U.H."/>
            <person name="Andersen M.R."/>
            <person name="Baker S.E."/>
        </authorList>
    </citation>
    <scope>NUCLEOTIDE SEQUENCE [LARGE SCALE GENOMIC DNA]</scope>
    <source>
        <strain evidence="5 6">CBS 707.79</strain>
    </source>
</reference>
<gene>
    <name evidence="5" type="ORF">BO71DRAFT_392094</name>
</gene>
<proteinExistence type="inferred from homology"/>
<dbReference type="PANTHER" id="PTHR47706">
    <property type="entry name" value="NMRA-LIKE FAMILY PROTEIN"/>
    <property type="match status" value="1"/>
</dbReference>
<evidence type="ECO:0000256" key="1">
    <source>
        <dbReference type="ARBA" id="ARBA00005725"/>
    </source>
</evidence>
<dbReference type="InterPro" id="IPR036291">
    <property type="entry name" value="NAD(P)-bd_dom_sf"/>
</dbReference>